<dbReference type="GO" id="GO:0015421">
    <property type="term" value="F:ABC-type oligopeptide transporter activity"/>
    <property type="evidence" value="ECO:0007669"/>
    <property type="project" value="TreeGrafter"/>
</dbReference>
<dbReference type="RefSeq" id="WP_229734349.1">
    <property type="nucleotide sequence ID" value="NZ_BMHV01000018.1"/>
</dbReference>
<dbReference type="GO" id="GO:0016887">
    <property type="term" value="F:ATP hydrolysis activity"/>
    <property type="evidence" value="ECO:0007669"/>
    <property type="project" value="InterPro"/>
</dbReference>
<reference evidence="11" key="2">
    <citation type="submission" date="2020-09" db="EMBL/GenBank/DDBJ databases">
        <authorList>
            <person name="Sun Q."/>
            <person name="Zhou Y."/>
        </authorList>
    </citation>
    <scope>NUCLEOTIDE SEQUENCE</scope>
    <source>
        <strain evidence="11">CGMCC 1.15254</strain>
    </source>
</reference>
<dbReference type="SMART" id="SM00382">
    <property type="entry name" value="AAA"/>
    <property type="match status" value="1"/>
</dbReference>
<dbReference type="Gene3D" id="3.40.50.300">
    <property type="entry name" value="P-loop containing nucleotide triphosphate hydrolases"/>
    <property type="match status" value="1"/>
</dbReference>
<dbReference type="EMBL" id="BMHV01000018">
    <property type="protein sequence ID" value="GGF69737.1"/>
    <property type="molecule type" value="Genomic_DNA"/>
</dbReference>
<dbReference type="GO" id="GO:0090374">
    <property type="term" value="P:oligopeptide export from mitochondrion"/>
    <property type="evidence" value="ECO:0007669"/>
    <property type="project" value="TreeGrafter"/>
</dbReference>
<accession>A0A917FD52</accession>
<sequence length="590" mass="64915">MEPKTQLDTRTFSLMKRLIKESVRPYITQLTLALLFMGISSAAAALSMWLLKPVVNDIFVSKNGDMLWPLGLAIVFVFVAKGLAQFGQTVAMSWLGLRIITDLQVRLYDHLMGLDLAYFHANPSGTLVSRFTNDVLLMRATATKVLTSAGKDSTLLVGMIIVMVSTNWQLALLALVVFPVTIGPVLKIGKRIRKVTVNTQVQIGQLVTLLSQTLSGIRHVKAYRMEKYERTRVRDLTEIVRKLVFKAERTKALNSPIMEGVAGFAIALIIVYGGYQVIEGVKTPGDFFAFIGAAFMVYEPAKRLAHLNSEMQGGLAGAERLYRLLEVDSTINDAPNAKRISVQGGDIRFENVDFSYEEEKTALRKLNLHVPAGKTVALVGPSGAGKSTVLNLVPRFYDVNAGTVSIDGQDVREVSIASLRKACALVSQEIVLFDDTIRANILYGRMDASEEDVIKAAKNAAAHEFIMELPDGYDTMVGEGGLKLSGGQRQRISIARAMLKNAPILLLDEATSALDTESERKVQAALQELMKDRTTLVIAHRLSTVVDADLIYVIDRGRVVEQGNHQQLVDMDGIYARLYAMQFSEEATEA</sequence>
<protein>
    <submittedName>
        <fullName evidence="11">ABC transporter permease</fullName>
    </submittedName>
</protein>
<keyword evidence="12" id="KW-1185">Reference proteome</keyword>
<feature type="transmembrane region" description="Helical" evidence="8">
    <location>
        <begin position="26"/>
        <end position="51"/>
    </location>
</feature>
<dbReference type="PROSITE" id="PS50893">
    <property type="entry name" value="ABC_TRANSPORTER_2"/>
    <property type="match status" value="1"/>
</dbReference>
<keyword evidence="5" id="KW-0067">ATP-binding</keyword>
<organism evidence="11 12">
    <name type="scientific">Terasakiella brassicae</name>
    <dbReference type="NCBI Taxonomy" id="1634917"/>
    <lineage>
        <taxon>Bacteria</taxon>
        <taxon>Pseudomonadati</taxon>
        <taxon>Pseudomonadota</taxon>
        <taxon>Alphaproteobacteria</taxon>
        <taxon>Rhodospirillales</taxon>
        <taxon>Terasakiellaceae</taxon>
        <taxon>Terasakiella</taxon>
    </lineage>
</organism>
<reference evidence="11" key="1">
    <citation type="journal article" date="2014" name="Int. J. Syst. Evol. Microbiol.">
        <title>Complete genome sequence of Corynebacterium casei LMG S-19264T (=DSM 44701T), isolated from a smear-ripened cheese.</title>
        <authorList>
            <consortium name="US DOE Joint Genome Institute (JGI-PGF)"/>
            <person name="Walter F."/>
            <person name="Albersmeier A."/>
            <person name="Kalinowski J."/>
            <person name="Ruckert C."/>
        </authorList>
    </citation>
    <scope>NUCLEOTIDE SEQUENCE</scope>
    <source>
        <strain evidence="11">CGMCC 1.15254</strain>
    </source>
</reference>
<dbReference type="PROSITE" id="PS50929">
    <property type="entry name" value="ABC_TM1F"/>
    <property type="match status" value="1"/>
</dbReference>
<dbReference type="AlphaFoldDB" id="A0A917FD52"/>
<evidence type="ECO:0000256" key="5">
    <source>
        <dbReference type="ARBA" id="ARBA00022840"/>
    </source>
</evidence>
<dbReference type="SUPFAM" id="SSF52540">
    <property type="entry name" value="P-loop containing nucleoside triphosphate hydrolases"/>
    <property type="match status" value="1"/>
</dbReference>
<dbReference type="InterPro" id="IPR039421">
    <property type="entry name" value="Type_1_exporter"/>
</dbReference>
<dbReference type="Pfam" id="PF00664">
    <property type="entry name" value="ABC_membrane"/>
    <property type="match status" value="1"/>
</dbReference>
<evidence type="ECO:0000259" key="9">
    <source>
        <dbReference type="PROSITE" id="PS50893"/>
    </source>
</evidence>
<evidence type="ECO:0000256" key="2">
    <source>
        <dbReference type="ARBA" id="ARBA00022448"/>
    </source>
</evidence>
<evidence type="ECO:0000313" key="11">
    <source>
        <dbReference type="EMBL" id="GGF69737.1"/>
    </source>
</evidence>
<dbReference type="FunFam" id="3.40.50.300:FF:000287">
    <property type="entry name" value="Multidrug ABC transporter ATP-binding protein"/>
    <property type="match status" value="1"/>
</dbReference>
<feature type="domain" description="ABC transmembrane type-1" evidence="10">
    <location>
        <begin position="32"/>
        <end position="313"/>
    </location>
</feature>
<gene>
    <name evidence="11" type="ORF">GCM10011332_24810</name>
</gene>
<keyword evidence="2" id="KW-0813">Transport</keyword>
<evidence type="ECO:0000256" key="3">
    <source>
        <dbReference type="ARBA" id="ARBA00022692"/>
    </source>
</evidence>
<dbReference type="PANTHER" id="PTHR43394:SF1">
    <property type="entry name" value="ATP-BINDING CASSETTE SUB-FAMILY B MEMBER 10, MITOCHONDRIAL"/>
    <property type="match status" value="1"/>
</dbReference>
<keyword evidence="4" id="KW-0547">Nucleotide-binding</keyword>
<keyword evidence="3 8" id="KW-0812">Transmembrane</keyword>
<dbReference type="InterPro" id="IPR011527">
    <property type="entry name" value="ABC1_TM_dom"/>
</dbReference>
<keyword evidence="7 8" id="KW-0472">Membrane</keyword>
<dbReference type="GO" id="GO:0005524">
    <property type="term" value="F:ATP binding"/>
    <property type="evidence" value="ECO:0007669"/>
    <property type="project" value="UniProtKB-KW"/>
</dbReference>
<name>A0A917FD52_9PROT</name>
<feature type="transmembrane region" description="Helical" evidence="8">
    <location>
        <begin position="257"/>
        <end position="278"/>
    </location>
</feature>
<dbReference type="Proteomes" id="UP000632498">
    <property type="component" value="Unassembled WGS sequence"/>
</dbReference>
<dbReference type="SUPFAM" id="SSF90123">
    <property type="entry name" value="ABC transporter transmembrane region"/>
    <property type="match status" value="1"/>
</dbReference>
<feature type="transmembrane region" description="Helical" evidence="8">
    <location>
        <begin position="66"/>
        <end position="84"/>
    </location>
</feature>
<keyword evidence="6 8" id="KW-1133">Transmembrane helix</keyword>
<dbReference type="InterPro" id="IPR027417">
    <property type="entry name" value="P-loop_NTPase"/>
</dbReference>
<comment type="subcellular location">
    <subcellularLocation>
        <location evidence="1">Cell membrane</location>
        <topology evidence="1">Multi-pass membrane protein</topology>
    </subcellularLocation>
</comment>
<evidence type="ECO:0000256" key="7">
    <source>
        <dbReference type="ARBA" id="ARBA00023136"/>
    </source>
</evidence>
<dbReference type="InterPro" id="IPR003593">
    <property type="entry name" value="AAA+_ATPase"/>
</dbReference>
<evidence type="ECO:0000259" key="10">
    <source>
        <dbReference type="PROSITE" id="PS50929"/>
    </source>
</evidence>
<feature type="domain" description="ABC transporter" evidence="9">
    <location>
        <begin position="347"/>
        <end position="581"/>
    </location>
</feature>
<feature type="transmembrane region" description="Helical" evidence="8">
    <location>
        <begin position="170"/>
        <end position="186"/>
    </location>
</feature>
<dbReference type="PANTHER" id="PTHR43394">
    <property type="entry name" value="ATP-DEPENDENT PERMEASE MDL1, MITOCHONDRIAL"/>
    <property type="match status" value="1"/>
</dbReference>
<dbReference type="PROSITE" id="PS00211">
    <property type="entry name" value="ABC_TRANSPORTER_1"/>
    <property type="match status" value="1"/>
</dbReference>
<feature type="transmembrane region" description="Helical" evidence="8">
    <location>
        <begin position="145"/>
        <end position="164"/>
    </location>
</feature>
<dbReference type="CDD" id="cd18552">
    <property type="entry name" value="ABC_6TM_MsbA_like"/>
    <property type="match status" value="1"/>
</dbReference>
<dbReference type="Gene3D" id="1.20.1560.10">
    <property type="entry name" value="ABC transporter type 1, transmembrane domain"/>
    <property type="match status" value="1"/>
</dbReference>
<evidence type="ECO:0000256" key="8">
    <source>
        <dbReference type="SAM" id="Phobius"/>
    </source>
</evidence>
<dbReference type="GO" id="GO:0005886">
    <property type="term" value="C:plasma membrane"/>
    <property type="evidence" value="ECO:0007669"/>
    <property type="project" value="UniProtKB-SubCell"/>
</dbReference>
<proteinExistence type="predicted"/>
<dbReference type="InterPro" id="IPR017871">
    <property type="entry name" value="ABC_transporter-like_CS"/>
</dbReference>
<dbReference type="Pfam" id="PF00005">
    <property type="entry name" value="ABC_tran"/>
    <property type="match status" value="1"/>
</dbReference>
<evidence type="ECO:0000256" key="4">
    <source>
        <dbReference type="ARBA" id="ARBA00022741"/>
    </source>
</evidence>
<comment type="caution">
    <text evidence="11">The sequence shown here is derived from an EMBL/GenBank/DDBJ whole genome shotgun (WGS) entry which is preliminary data.</text>
</comment>
<dbReference type="InterPro" id="IPR003439">
    <property type="entry name" value="ABC_transporter-like_ATP-bd"/>
</dbReference>
<dbReference type="InterPro" id="IPR036640">
    <property type="entry name" value="ABC1_TM_sf"/>
</dbReference>
<evidence type="ECO:0000313" key="12">
    <source>
        <dbReference type="Proteomes" id="UP000632498"/>
    </source>
</evidence>
<evidence type="ECO:0000256" key="6">
    <source>
        <dbReference type="ARBA" id="ARBA00022989"/>
    </source>
</evidence>
<evidence type="ECO:0000256" key="1">
    <source>
        <dbReference type="ARBA" id="ARBA00004651"/>
    </source>
</evidence>
<dbReference type="CDD" id="cd03251">
    <property type="entry name" value="ABCC_MsbA"/>
    <property type="match status" value="1"/>
</dbReference>